<keyword evidence="4 7" id="KW-0812">Transmembrane</keyword>
<comment type="subcellular location">
    <subcellularLocation>
        <location evidence="1">Cell membrane</location>
        <topology evidence="1">Multi-pass membrane protein</topology>
    </subcellularLocation>
</comment>
<evidence type="ECO:0000313" key="10">
    <source>
        <dbReference type="EMBL" id="MBD5782061.1"/>
    </source>
</evidence>
<accession>A0A927FE05</accession>
<keyword evidence="6 7" id="KW-0472">Membrane</keyword>
<dbReference type="Pfam" id="PF00924">
    <property type="entry name" value="MS_channel_2nd"/>
    <property type="match status" value="1"/>
</dbReference>
<dbReference type="Proteomes" id="UP000622317">
    <property type="component" value="Unassembled WGS sequence"/>
</dbReference>
<dbReference type="PANTHER" id="PTHR30347">
    <property type="entry name" value="POTASSIUM CHANNEL RELATED"/>
    <property type="match status" value="1"/>
</dbReference>
<keyword evidence="11" id="KW-1185">Reference proteome</keyword>
<dbReference type="SUPFAM" id="SSF50182">
    <property type="entry name" value="Sm-like ribonucleoproteins"/>
    <property type="match status" value="1"/>
</dbReference>
<dbReference type="GO" id="GO:0008381">
    <property type="term" value="F:mechanosensitive monoatomic ion channel activity"/>
    <property type="evidence" value="ECO:0007669"/>
    <property type="project" value="UniProtKB-ARBA"/>
</dbReference>
<dbReference type="InterPro" id="IPR011066">
    <property type="entry name" value="MscS_channel_C_sf"/>
</dbReference>
<evidence type="ECO:0000256" key="7">
    <source>
        <dbReference type="SAM" id="Phobius"/>
    </source>
</evidence>
<dbReference type="Pfam" id="PF21082">
    <property type="entry name" value="MS_channel_3rd"/>
    <property type="match status" value="1"/>
</dbReference>
<dbReference type="InterPro" id="IPR049278">
    <property type="entry name" value="MS_channel_C"/>
</dbReference>
<comment type="caution">
    <text evidence="10">The sequence shown here is derived from an EMBL/GenBank/DDBJ whole genome shotgun (WGS) entry which is preliminary data.</text>
</comment>
<keyword evidence="3" id="KW-1003">Cell membrane</keyword>
<feature type="transmembrane region" description="Helical" evidence="7">
    <location>
        <begin position="181"/>
        <end position="201"/>
    </location>
</feature>
<gene>
    <name evidence="10" type="ORF">IEN85_21360</name>
</gene>
<feature type="transmembrane region" description="Helical" evidence="7">
    <location>
        <begin position="221"/>
        <end position="243"/>
    </location>
</feature>
<name>A0A927FE05_9BACT</name>
<feature type="transmembrane region" description="Helical" evidence="7">
    <location>
        <begin position="264"/>
        <end position="283"/>
    </location>
</feature>
<dbReference type="SUPFAM" id="SSF82689">
    <property type="entry name" value="Mechanosensitive channel protein MscS (YggB), C-terminal domain"/>
    <property type="match status" value="1"/>
</dbReference>
<evidence type="ECO:0000256" key="6">
    <source>
        <dbReference type="ARBA" id="ARBA00023136"/>
    </source>
</evidence>
<dbReference type="PANTHER" id="PTHR30347:SF1">
    <property type="entry name" value="MECHANOSENSITIVE CHANNEL MSCK"/>
    <property type="match status" value="1"/>
</dbReference>
<dbReference type="InterPro" id="IPR052702">
    <property type="entry name" value="MscS-like_channel"/>
</dbReference>
<dbReference type="Gene3D" id="2.30.30.60">
    <property type="match status" value="1"/>
</dbReference>
<dbReference type="InterPro" id="IPR010920">
    <property type="entry name" value="LSM_dom_sf"/>
</dbReference>
<feature type="transmembrane region" description="Helical" evidence="7">
    <location>
        <begin position="151"/>
        <end position="169"/>
    </location>
</feature>
<dbReference type="InterPro" id="IPR023408">
    <property type="entry name" value="MscS_beta-dom_sf"/>
</dbReference>
<organism evidence="10 11">
    <name type="scientific">Pelagicoccus enzymogenes</name>
    <dbReference type="NCBI Taxonomy" id="2773457"/>
    <lineage>
        <taxon>Bacteria</taxon>
        <taxon>Pseudomonadati</taxon>
        <taxon>Verrucomicrobiota</taxon>
        <taxon>Opitutia</taxon>
        <taxon>Puniceicoccales</taxon>
        <taxon>Pelagicoccaceae</taxon>
        <taxon>Pelagicoccus</taxon>
    </lineage>
</organism>
<evidence type="ECO:0000313" key="11">
    <source>
        <dbReference type="Proteomes" id="UP000622317"/>
    </source>
</evidence>
<dbReference type="GO" id="GO:0005886">
    <property type="term" value="C:plasma membrane"/>
    <property type="evidence" value="ECO:0007669"/>
    <property type="project" value="UniProtKB-SubCell"/>
</dbReference>
<feature type="transmembrane region" description="Helical" evidence="7">
    <location>
        <begin position="94"/>
        <end position="110"/>
    </location>
</feature>
<dbReference type="EMBL" id="JACYFG010000051">
    <property type="protein sequence ID" value="MBD5782061.1"/>
    <property type="molecule type" value="Genomic_DNA"/>
</dbReference>
<dbReference type="AlphaFoldDB" id="A0A927FE05"/>
<feature type="domain" description="Mechanosensitive ion channel MscS C-terminal" evidence="9">
    <location>
        <begin position="383"/>
        <end position="467"/>
    </location>
</feature>
<dbReference type="SUPFAM" id="SSF82861">
    <property type="entry name" value="Mechanosensitive channel protein MscS (YggB), transmembrane region"/>
    <property type="match status" value="1"/>
</dbReference>
<evidence type="ECO:0000256" key="4">
    <source>
        <dbReference type="ARBA" id="ARBA00022692"/>
    </source>
</evidence>
<proteinExistence type="inferred from homology"/>
<evidence type="ECO:0000256" key="5">
    <source>
        <dbReference type="ARBA" id="ARBA00022989"/>
    </source>
</evidence>
<feature type="domain" description="Mechanosensitive ion channel MscS" evidence="8">
    <location>
        <begin position="310"/>
        <end position="375"/>
    </location>
</feature>
<evidence type="ECO:0000256" key="2">
    <source>
        <dbReference type="ARBA" id="ARBA00008017"/>
    </source>
</evidence>
<evidence type="ECO:0000256" key="3">
    <source>
        <dbReference type="ARBA" id="ARBA00022475"/>
    </source>
</evidence>
<comment type="similarity">
    <text evidence="2">Belongs to the MscS (TC 1.A.23) family.</text>
</comment>
<evidence type="ECO:0000259" key="8">
    <source>
        <dbReference type="Pfam" id="PF00924"/>
    </source>
</evidence>
<sequence length="498" mass="54978">MPDLLAPVLLQTDSPNEAAWSDVARDWLVNAWEKVRGLLVGEDLYVQLGAIFGVVLLAYLLQLALKPLFKRVTEAIEERDDWVESTIDWISENFFRIAVASLLWSVSIYFDAANEQLAAAALETAKSGGEVVSESQLAVEKSAAPAAKNYILLRAAASVATLILLSGALPRPIREKAYFKTLYFVTAVLLLLNLLGIWEVIRDGLDSLQVLPVAEGESTRVTALTIGKGIFVILILIPLTGWVMRLGEGRVKKSPSLTPALQMLVIKVLKALVVVGAILFGISSMGIDLSALAFMGGAVGLGLGFGFQKVISNLISGVILLSDRSIKPGDVIEVDNTYGWINKLSARYVSVITRDGMEHLIPNETLITEKVTNWSFSDDLVRVRVPFGVSYNSDGHKVMELANRAARECKRVVSEKPPTCWLLNFGDSSVNFELRVWIRDPSNGLGSIRSEIYMRMWELFKENGIEIPFPQRDLNFRGGKPIEVVMKKEREQPEFGED</sequence>
<dbReference type="InterPro" id="IPR006685">
    <property type="entry name" value="MscS_channel_2nd"/>
</dbReference>
<reference evidence="10" key="1">
    <citation type="submission" date="2020-09" db="EMBL/GenBank/DDBJ databases">
        <title>Pelagicoccus enzymogenes sp. nov. with an EPS production, isolated from marine sediment.</title>
        <authorList>
            <person name="Feng X."/>
        </authorList>
    </citation>
    <scope>NUCLEOTIDE SEQUENCE</scope>
    <source>
        <strain evidence="10">NFK12</strain>
    </source>
</reference>
<feature type="transmembrane region" description="Helical" evidence="7">
    <location>
        <begin position="44"/>
        <end position="61"/>
    </location>
</feature>
<dbReference type="RefSeq" id="WP_191619128.1">
    <property type="nucleotide sequence ID" value="NZ_JACYFG010000051.1"/>
</dbReference>
<keyword evidence="5 7" id="KW-1133">Transmembrane helix</keyword>
<dbReference type="Gene3D" id="1.10.287.1260">
    <property type="match status" value="1"/>
</dbReference>
<evidence type="ECO:0000256" key="1">
    <source>
        <dbReference type="ARBA" id="ARBA00004651"/>
    </source>
</evidence>
<protein>
    <submittedName>
        <fullName evidence="10">Mechanosensitive ion channel</fullName>
    </submittedName>
</protein>
<evidence type="ECO:0000259" key="9">
    <source>
        <dbReference type="Pfam" id="PF21082"/>
    </source>
</evidence>
<dbReference type="Gene3D" id="3.30.70.100">
    <property type="match status" value="1"/>
</dbReference>
<dbReference type="InterPro" id="IPR011014">
    <property type="entry name" value="MscS_channel_TM-2"/>
</dbReference>